<dbReference type="RefSeq" id="XP_028151738.1">
    <property type="nucleotide sequence ID" value="XM_028295937.1"/>
</dbReference>
<evidence type="ECO:0000313" key="1">
    <source>
        <dbReference type="RefSeq" id="XP_028151738.1"/>
    </source>
</evidence>
<feature type="non-terminal residue" evidence="1">
    <location>
        <position position="1"/>
    </location>
</feature>
<protein>
    <submittedName>
        <fullName evidence="1">Uncharacterized protein LOC114345112</fullName>
    </submittedName>
</protein>
<sequence>ISNLSPIYTPIQVVYYIKEKLGIKESIRRYALLKDADTTTGSSFKIGIKSRTSINLLFNKGIWPPGVNIKWSTESSYFEPTLSNSSLCNNKDEVQSTNIHTDKQAIEICTTNNPFHTHINFIKKDTLEPSTNLDPLTPPRVRLTNNSNSRYLLARLREPDILKALI</sequence>
<reference evidence="1" key="1">
    <citation type="submission" date="2025-08" db="UniProtKB">
        <authorList>
            <consortium name="RefSeq"/>
        </authorList>
    </citation>
    <scope>IDENTIFICATION</scope>
    <source>
        <tissue evidence="1">Whole insect</tissue>
    </source>
</reference>
<accession>A0A6P7H219</accession>
<proteinExistence type="predicted"/>
<name>A0A6P7H219_DIAVI</name>
<dbReference type="AlphaFoldDB" id="A0A6P7H219"/>
<dbReference type="InParanoid" id="A0A6P7H219"/>
<organism evidence="1">
    <name type="scientific">Diabrotica virgifera virgifera</name>
    <name type="common">western corn rootworm</name>
    <dbReference type="NCBI Taxonomy" id="50390"/>
    <lineage>
        <taxon>Eukaryota</taxon>
        <taxon>Metazoa</taxon>
        <taxon>Ecdysozoa</taxon>
        <taxon>Arthropoda</taxon>
        <taxon>Hexapoda</taxon>
        <taxon>Insecta</taxon>
        <taxon>Pterygota</taxon>
        <taxon>Neoptera</taxon>
        <taxon>Endopterygota</taxon>
        <taxon>Coleoptera</taxon>
        <taxon>Polyphaga</taxon>
        <taxon>Cucujiformia</taxon>
        <taxon>Chrysomeloidea</taxon>
        <taxon>Chrysomelidae</taxon>
        <taxon>Galerucinae</taxon>
        <taxon>Diabroticina</taxon>
        <taxon>Diabroticites</taxon>
        <taxon>Diabrotica</taxon>
    </lineage>
</organism>
<gene>
    <name evidence="1" type="primary">LOC114345112</name>
</gene>